<dbReference type="SUPFAM" id="SSF53850">
    <property type="entry name" value="Periplasmic binding protein-like II"/>
    <property type="match status" value="1"/>
</dbReference>
<gene>
    <name evidence="6" type="ORF">CVE23_15265</name>
</gene>
<keyword evidence="2" id="KW-0805">Transcription regulation</keyword>
<accession>A0A2K8QNW7</accession>
<keyword evidence="7" id="KW-1185">Reference proteome</keyword>
<dbReference type="Gene3D" id="3.40.190.290">
    <property type="match status" value="1"/>
</dbReference>
<dbReference type="InterPro" id="IPR058163">
    <property type="entry name" value="LysR-type_TF_proteobact-type"/>
</dbReference>
<dbReference type="CDD" id="cd08422">
    <property type="entry name" value="PBP2_CrgA_like"/>
    <property type="match status" value="1"/>
</dbReference>
<protein>
    <submittedName>
        <fullName evidence="6">LysR family transcriptional regulator</fullName>
    </submittedName>
</protein>
<dbReference type="PANTHER" id="PTHR30537:SF5">
    <property type="entry name" value="HTH-TYPE TRANSCRIPTIONAL ACTIVATOR TTDR-RELATED"/>
    <property type="match status" value="1"/>
</dbReference>
<evidence type="ECO:0000259" key="5">
    <source>
        <dbReference type="PROSITE" id="PS50931"/>
    </source>
</evidence>
<name>A0A2K8QNW7_9GAMM</name>
<sequence>MQSEKFAEFLSVFVDVARENSFSGAGRRRGRTPSSIGRQIDALEAHLDTPLFLRSTRHLTLTDAGEALLIRARQILDSLADAQQELASMKGAVTGILRVACYPTFGKRYVLPVMAQLTQQHPDLRLELDLTERLADPVAERLDLVIRIGDMADSTLIGSRIGTQTRVLCASPAYLAKAGVPATPEEMSTHRLIDKLHGSDLLNWASVLGQPVRAAGFPPMFGCDDFDAMRLAAVAGIGIAWLPDWVVGPDIKAGLLTQLFPALCLQPQASTGIYALRALRNPPARVTVFLDALRAYIGQPNTWSLTDSVGICAE</sequence>
<evidence type="ECO:0000256" key="3">
    <source>
        <dbReference type="ARBA" id="ARBA00023125"/>
    </source>
</evidence>
<dbReference type="Gene3D" id="1.10.10.10">
    <property type="entry name" value="Winged helix-like DNA-binding domain superfamily/Winged helix DNA-binding domain"/>
    <property type="match status" value="1"/>
</dbReference>
<dbReference type="InterPro" id="IPR036388">
    <property type="entry name" value="WH-like_DNA-bd_sf"/>
</dbReference>
<keyword evidence="4" id="KW-0804">Transcription</keyword>
<dbReference type="FunFam" id="1.10.10.10:FF:000001">
    <property type="entry name" value="LysR family transcriptional regulator"/>
    <property type="match status" value="1"/>
</dbReference>
<dbReference type="GO" id="GO:0006351">
    <property type="term" value="P:DNA-templated transcription"/>
    <property type="evidence" value="ECO:0007669"/>
    <property type="project" value="TreeGrafter"/>
</dbReference>
<dbReference type="Pfam" id="PF03466">
    <property type="entry name" value="LysR_substrate"/>
    <property type="match status" value="1"/>
</dbReference>
<dbReference type="PANTHER" id="PTHR30537">
    <property type="entry name" value="HTH-TYPE TRANSCRIPTIONAL REGULATOR"/>
    <property type="match status" value="1"/>
</dbReference>
<dbReference type="Proteomes" id="UP000231901">
    <property type="component" value="Chromosome"/>
</dbReference>
<evidence type="ECO:0000256" key="4">
    <source>
        <dbReference type="ARBA" id="ARBA00023163"/>
    </source>
</evidence>
<dbReference type="PROSITE" id="PS50931">
    <property type="entry name" value="HTH_LYSR"/>
    <property type="match status" value="1"/>
</dbReference>
<dbReference type="GeneID" id="66565686"/>
<dbReference type="EMBL" id="CP025003">
    <property type="protein sequence ID" value="ATZ95217.1"/>
    <property type="molecule type" value="Genomic_DNA"/>
</dbReference>
<evidence type="ECO:0000256" key="2">
    <source>
        <dbReference type="ARBA" id="ARBA00023015"/>
    </source>
</evidence>
<dbReference type="RefSeq" id="WP_100849845.1">
    <property type="nucleotide sequence ID" value="NZ_BMJF01000002.1"/>
</dbReference>
<dbReference type="KEGG" id="dfn:CVE23_15265"/>
<dbReference type="InterPro" id="IPR036390">
    <property type="entry name" value="WH_DNA-bd_sf"/>
</dbReference>
<dbReference type="GO" id="GO:0043565">
    <property type="term" value="F:sequence-specific DNA binding"/>
    <property type="evidence" value="ECO:0007669"/>
    <property type="project" value="TreeGrafter"/>
</dbReference>
<evidence type="ECO:0000313" key="6">
    <source>
        <dbReference type="EMBL" id="ATZ95217.1"/>
    </source>
</evidence>
<dbReference type="InterPro" id="IPR005119">
    <property type="entry name" value="LysR_subst-bd"/>
</dbReference>
<feature type="domain" description="HTH lysR-type" evidence="5">
    <location>
        <begin position="10"/>
        <end position="62"/>
    </location>
</feature>
<evidence type="ECO:0000313" key="7">
    <source>
        <dbReference type="Proteomes" id="UP000231901"/>
    </source>
</evidence>
<keyword evidence="3" id="KW-0238">DNA-binding</keyword>
<reference evidence="7" key="1">
    <citation type="journal article" date="2018" name="Genome Announc.">
        <title>Complete genome sequence of a Dickeya fangzhongdai type strain causing bleeding canker of pear tree trunks.</title>
        <authorList>
            <person name="Zhao Y."/>
            <person name="Tian Y."/>
            <person name="Li X."/>
            <person name="Hu B."/>
        </authorList>
    </citation>
    <scope>NUCLEOTIDE SEQUENCE [LARGE SCALE GENOMIC DNA]</scope>
    <source>
        <strain evidence="7">DSM 101947</strain>
    </source>
</reference>
<evidence type="ECO:0000256" key="1">
    <source>
        <dbReference type="ARBA" id="ARBA00009437"/>
    </source>
</evidence>
<dbReference type="Pfam" id="PF00126">
    <property type="entry name" value="HTH_1"/>
    <property type="match status" value="1"/>
</dbReference>
<organism evidence="6 7">
    <name type="scientific">Dickeya fangzhongdai</name>
    <dbReference type="NCBI Taxonomy" id="1778540"/>
    <lineage>
        <taxon>Bacteria</taxon>
        <taxon>Pseudomonadati</taxon>
        <taxon>Pseudomonadota</taxon>
        <taxon>Gammaproteobacteria</taxon>
        <taxon>Enterobacterales</taxon>
        <taxon>Pectobacteriaceae</taxon>
        <taxon>Dickeya</taxon>
    </lineage>
</organism>
<proteinExistence type="inferred from homology"/>
<dbReference type="GO" id="GO:0003700">
    <property type="term" value="F:DNA-binding transcription factor activity"/>
    <property type="evidence" value="ECO:0007669"/>
    <property type="project" value="InterPro"/>
</dbReference>
<dbReference type="AlphaFoldDB" id="A0A2K8QNW7"/>
<comment type="similarity">
    <text evidence="1">Belongs to the LysR transcriptional regulatory family.</text>
</comment>
<dbReference type="InterPro" id="IPR000847">
    <property type="entry name" value="LysR_HTH_N"/>
</dbReference>
<dbReference type="SUPFAM" id="SSF46785">
    <property type="entry name" value="Winged helix' DNA-binding domain"/>
    <property type="match status" value="1"/>
</dbReference>